<reference evidence="4" key="1">
    <citation type="journal article" date="2019" name="Int. J. Syst. Evol. Microbiol.">
        <title>The Global Catalogue of Microorganisms (GCM) 10K type strain sequencing project: providing services to taxonomists for standard genome sequencing and annotation.</title>
        <authorList>
            <consortium name="The Broad Institute Genomics Platform"/>
            <consortium name="The Broad Institute Genome Sequencing Center for Infectious Disease"/>
            <person name="Wu L."/>
            <person name="Ma J."/>
        </authorList>
    </citation>
    <scope>NUCLEOTIDE SEQUENCE [LARGE SCALE GENOMIC DNA]</scope>
    <source>
        <strain evidence="4">JCM 17337</strain>
    </source>
</reference>
<evidence type="ECO:0000259" key="2">
    <source>
        <dbReference type="Pfam" id="PF00534"/>
    </source>
</evidence>
<gene>
    <name evidence="3" type="ORF">GCM10022423_39420</name>
</gene>
<dbReference type="Proteomes" id="UP001500748">
    <property type="component" value="Unassembled WGS sequence"/>
</dbReference>
<dbReference type="EMBL" id="BAABDU010000007">
    <property type="protein sequence ID" value="GAA3779518.1"/>
    <property type="molecule type" value="Genomic_DNA"/>
</dbReference>
<evidence type="ECO:0000313" key="3">
    <source>
        <dbReference type="EMBL" id="GAA3779518.1"/>
    </source>
</evidence>
<evidence type="ECO:0000256" key="1">
    <source>
        <dbReference type="ARBA" id="ARBA00022679"/>
    </source>
</evidence>
<dbReference type="RefSeq" id="WP_345146397.1">
    <property type="nucleotide sequence ID" value="NZ_BAABDU010000007.1"/>
</dbReference>
<proteinExistence type="predicted"/>
<dbReference type="PANTHER" id="PTHR46401:SF2">
    <property type="entry name" value="GLYCOSYLTRANSFERASE WBBK-RELATED"/>
    <property type="match status" value="1"/>
</dbReference>
<feature type="domain" description="Glycosyl transferase family 1" evidence="2">
    <location>
        <begin position="197"/>
        <end position="350"/>
    </location>
</feature>
<dbReference type="Pfam" id="PF00534">
    <property type="entry name" value="Glycos_transf_1"/>
    <property type="match status" value="1"/>
</dbReference>
<dbReference type="InterPro" id="IPR001296">
    <property type="entry name" value="Glyco_trans_1"/>
</dbReference>
<sequence>MKILINCSTLSGTGVTQVAVSFIRECINIQSNEYHVFLSKTVSRELENSSFPSNFFFYTFEHHPIYGIKGFKIRKELRKLEKKINPDCVFSVFGPSWWTPLKPHLIGYAYPHYVYRDSPFFKNISFFQKIKINVFELIHLWFLKRNGKYFVCETEDVSKRLRKLFNCTEENVYTVSNTYNDFFNSYKRLEENILPEKVEGEFRFLSLCSFAPHKNLVILNKVIPLINSKFPGNKVKFVLTVDNDLFNKKIDDSVKPSIINLGRVDVDKCPQLYDECDSLFLPTTLECFSANYPEAMKMKKPIITSNLSFATSICKDAALYFDPYDEKNIVEVIEKLISSTRLAENLVEIGCKQLDIVLTPRERAEEYLKICKEIAN</sequence>
<name>A0ABP7H108_9FLAO</name>
<protein>
    <recommendedName>
        <fullName evidence="2">Glycosyl transferase family 1 domain-containing protein</fullName>
    </recommendedName>
</protein>
<organism evidence="3 4">
    <name type="scientific">Flavobacterium ginsengiterrae</name>
    <dbReference type="NCBI Taxonomy" id="871695"/>
    <lineage>
        <taxon>Bacteria</taxon>
        <taxon>Pseudomonadati</taxon>
        <taxon>Bacteroidota</taxon>
        <taxon>Flavobacteriia</taxon>
        <taxon>Flavobacteriales</taxon>
        <taxon>Flavobacteriaceae</taxon>
        <taxon>Flavobacterium</taxon>
    </lineage>
</organism>
<evidence type="ECO:0000313" key="4">
    <source>
        <dbReference type="Proteomes" id="UP001500748"/>
    </source>
</evidence>
<keyword evidence="1" id="KW-0808">Transferase</keyword>
<dbReference type="SUPFAM" id="SSF53756">
    <property type="entry name" value="UDP-Glycosyltransferase/glycogen phosphorylase"/>
    <property type="match status" value="1"/>
</dbReference>
<accession>A0ABP7H108</accession>
<dbReference type="Gene3D" id="3.40.50.2000">
    <property type="entry name" value="Glycogen Phosphorylase B"/>
    <property type="match status" value="2"/>
</dbReference>
<comment type="caution">
    <text evidence="3">The sequence shown here is derived from an EMBL/GenBank/DDBJ whole genome shotgun (WGS) entry which is preliminary data.</text>
</comment>
<keyword evidence="4" id="KW-1185">Reference proteome</keyword>
<dbReference type="PANTHER" id="PTHR46401">
    <property type="entry name" value="GLYCOSYLTRANSFERASE WBBK-RELATED"/>
    <property type="match status" value="1"/>
</dbReference>